<dbReference type="Gene3D" id="3.40.50.150">
    <property type="entry name" value="Vaccinia Virus protein VP39"/>
    <property type="match status" value="1"/>
</dbReference>
<name>A0A2T5J6I4_9SPHI</name>
<proteinExistence type="predicted"/>
<dbReference type="RefSeq" id="WP_107830564.1">
    <property type="nucleotide sequence ID" value="NZ_CP160205.1"/>
</dbReference>
<evidence type="ECO:0000313" key="2">
    <source>
        <dbReference type="Proteomes" id="UP000244168"/>
    </source>
</evidence>
<sequence length="287" mass="32521">MKKNYDSISPSAKALLLSKALTDIPYAADAARLIWGNAAAVLDQSKQENLLFLMRLLHFEARYKSVDNMINQLEGNNIFELSSGYSFRGLNMAVARPDVVYIDTDLPAVIEDKLSLLNQLLEKKSLQLQGELILKSLNALDETEFQNIVNIFPPGPITIVNEGLLMYLNNEEKAQLCHIVRNILKERGGHWITADVYIKKDVNPTVAPDQFSQFLAAHNVEENKFDSYTQAEEFFNAQGLKIHRKAEPVDRHTLSALKYISPNLLQAYAERMKGFVRIRETWALKAV</sequence>
<organism evidence="1 2">
    <name type="scientific">Mucilaginibacter yixingensis</name>
    <dbReference type="NCBI Taxonomy" id="1295612"/>
    <lineage>
        <taxon>Bacteria</taxon>
        <taxon>Pseudomonadati</taxon>
        <taxon>Bacteroidota</taxon>
        <taxon>Sphingobacteriia</taxon>
        <taxon>Sphingobacteriales</taxon>
        <taxon>Sphingobacteriaceae</taxon>
        <taxon>Mucilaginibacter</taxon>
    </lineage>
</organism>
<comment type="caution">
    <text evidence="1">The sequence shown here is derived from an EMBL/GenBank/DDBJ whole genome shotgun (WGS) entry which is preliminary data.</text>
</comment>
<accession>A0A2T5J6I4</accession>
<evidence type="ECO:0000313" key="1">
    <source>
        <dbReference type="EMBL" id="PTQ94143.1"/>
    </source>
</evidence>
<dbReference type="EMBL" id="QAOQ01000007">
    <property type="protein sequence ID" value="PTQ94143.1"/>
    <property type="molecule type" value="Genomic_DNA"/>
</dbReference>
<gene>
    <name evidence="1" type="ORF">C8P68_107208</name>
</gene>
<reference evidence="1 2" key="1">
    <citation type="submission" date="2018-04" db="EMBL/GenBank/DDBJ databases">
        <title>Genomic Encyclopedia of Archaeal and Bacterial Type Strains, Phase II (KMG-II): from individual species to whole genera.</title>
        <authorList>
            <person name="Goeker M."/>
        </authorList>
    </citation>
    <scope>NUCLEOTIDE SEQUENCE [LARGE SCALE GENOMIC DNA]</scope>
    <source>
        <strain evidence="1 2">DSM 26809</strain>
    </source>
</reference>
<keyword evidence="2" id="KW-1185">Reference proteome</keyword>
<dbReference type="OrthoDB" id="1442552at2"/>
<protein>
    <recommendedName>
        <fullName evidence="3">O-methyltransferase involved in polyketide biosynthesis</fullName>
    </recommendedName>
</protein>
<dbReference type="Proteomes" id="UP000244168">
    <property type="component" value="Unassembled WGS sequence"/>
</dbReference>
<evidence type="ECO:0008006" key="3">
    <source>
        <dbReference type="Google" id="ProtNLM"/>
    </source>
</evidence>
<dbReference type="AlphaFoldDB" id="A0A2T5J6I4"/>
<dbReference type="InterPro" id="IPR029063">
    <property type="entry name" value="SAM-dependent_MTases_sf"/>
</dbReference>
<dbReference type="SUPFAM" id="SSF53335">
    <property type="entry name" value="S-adenosyl-L-methionine-dependent methyltransferases"/>
    <property type="match status" value="1"/>
</dbReference>